<dbReference type="GO" id="GO:0015740">
    <property type="term" value="P:C4-dicarboxylate transport"/>
    <property type="evidence" value="ECO:0007669"/>
    <property type="project" value="TreeGrafter"/>
</dbReference>
<feature type="transmembrane region" description="Helical" evidence="9">
    <location>
        <begin position="21"/>
        <end position="48"/>
    </location>
</feature>
<evidence type="ECO:0000256" key="2">
    <source>
        <dbReference type="ARBA" id="ARBA00022448"/>
    </source>
</evidence>
<comment type="subunit">
    <text evidence="9">The complex comprises the extracytoplasmic solute receptor protein and the two transmembrane proteins.</text>
</comment>
<reference evidence="11" key="1">
    <citation type="submission" date="2017-08" db="EMBL/GenBank/DDBJ databases">
        <authorList>
            <person name="Imhoff J.F."/>
            <person name="Rahn T."/>
            <person name="Kuenzel S."/>
            <person name="Neulinger S.C."/>
        </authorList>
    </citation>
    <scope>NUCLEOTIDE SEQUENCE</scope>
    <source>
        <strain evidence="11">DSM 9154</strain>
    </source>
</reference>
<feature type="domain" description="Tripartite ATP-independent periplasmic transporters DctQ component" evidence="10">
    <location>
        <begin position="71"/>
        <end position="178"/>
    </location>
</feature>
<keyword evidence="6 9" id="KW-1133">Transmembrane helix</keyword>
<evidence type="ECO:0000256" key="4">
    <source>
        <dbReference type="ARBA" id="ARBA00022519"/>
    </source>
</evidence>
<dbReference type="PANTHER" id="PTHR35011:SF10">
    <property type="entry name" value="TRAP TRANSPORTER SMALL PERMEASE PROTEIN"/>
    <property type="match status" value="1"/>
</dbReference>
<feature type="transmembrane region" description="Helical" evidence="9">
    <location>
        <begin position="109"/>
        <end position="128"/>
    </location>
</feature>
<keyword evidence="7 9" id="KW-0472">Membrane</keyword>
<dbReference type="GO" id="GO:0022857">
    <property type="term" value="F:transmembrane transporter activity"/>
    <property type="evidence" value="ECO:0007669"/>
    <property type="project" value="UniProtKB-UniRule"/>
</dbReference>
<evidence type="ECO:0000256" key="5">
    <source>
        <dbReference type="ARBA" id="ARBA00022692"/>
    </source>
</evidence>
<comment type="caution">
    <text evidence="11">The sequence shown here is derived from an EMBL/GenBank/DDBJ whole genome shotgun (WGS) entry which is preliminary data.</text>
</comment>
<proteinExistence type="inferred from homology"/>
<keyword evidence="2 9" id="KW-0813">Transport</keyword>
<dbReference type="EMBL" id="NRRE01000030">
    <property type="protein sequence ID" value="MBK1698766.1"/>
    <property type="molecule type" value="Genomic_DNA"/>
</dbReference>
<feature type="transmembrane region" description="Helical" evidence="9">
    <location>
        <begin position="68"/>
        <end position="88"/>
    </location>
</feature>
<keyword evidence="3" id="KW-1003">Cell membrane</keyword>
<evidence type="ECO:0000256" key="3">
    <source>
        <dbReference type="ARBA" id="ARBA00022475"/>
    </source>
</evidence>
<evidence type="ECO:0000313" key="12">
    <source>
        <dbReference type="Proteomes" id="UP000778970"/>
    </source>
</evidence>
<dbReference type="GO" id="GO:0005886">
    <property type="term" value="C:plasma membrane"/>
    <property type="evidence" value="ECO:0007669"/>
    <property type="project" value="UniProtKB-SubCell"/>
</dbReference>
<protein>
    <recommendedName>
        <fullName evidence="9">TRAP transporter small permease protein</fullName>
    </recommendedName>
</protein>
<sequence>MNLGGVPATLRAVMRTFLDRLYALSGAIAAAFICAIALVVLAQVGANLLDQLASLVLGAPFGLVVPSYANFAGFFLTAATFFALAYTLKRGAHIRVTLAIQFLGPKARQVVEVWCILVGLSIAGFFTWHTFGLVSDSYRFGDMSTGMVAIPIWIPQGALVLGGGVLTIALLDELVVALSGRTPAHERANVGILEHVGEAERESDRAAAQGERR</sequence>
<keyword evidence="12" id="KW-1185">Reference proteome</keyword>
<evidence type="ECO:0000256" key="8">
    <source>
        <dbReference type="ARBA" id="ARBA00038436"/>
    </source>
</evidence>
<comment type="subcellular location">
    <subcellularLocation>
        <location evidence="1 9">Cell inner membrane</location>
        <topology evidence="1 9">Multi-pass membrane protein</topology>
    </subcellularLocation>
</comment>
<comment type="function">
    <text evidence="9">Part of the tripartite ATP-independent periplasmic (TRAP) transport system.</text>
</comment>
<dbReference type="InterPro" id="IPR007387">
    <property type="entry name" value="TRAP_DctQ"/>
</dbReference>
<dbReference type="InterPro" id="IPR055348">
    <property type="entry name" value="DctQ"/>
</dbReference>
<accession>A0A934QKU9</accession>
<evidence type="ECO:0000256" key="9">
    <source>
        <dbReference type="RuleBase" id="RU369079"/>
    </source>
</evidence>
<evidence type="ECO:0000256" key="6">
    <source>
        <dbReference type="ARBA" id="ARBA00022989"/>
    </source>
</evidence>
<name>A0A934QKU9_9PROT</name>
<evidence type="ECO:0000313" key="11">
    <source>
        <dbReference type="EMBL" id="MBK1698766.1"/>
    </source>
</evidence>
<organism evidence="11 12">
    <name type="scientific">Rhodovibrio salinarum</name>
    <dbReference type="NCBI Taxonomy" id="1087"/>
    <lineage>
        <taxon>Bacteria</taxon>
        <taxon>Pseudomonadati</taxon>
        <taxon>Pseudomonadota</taxon>
        <taxon>Alphaproteobacteria</taxon>
        <taxon>Rhodospirillales</taxon>
        <taxon>Rhodovibrionaceae</taxon>
        <taxon>Rhodovibrio</taxon>
    </lineage>
</organism>
<dbReference type="Pfam" id="PF04290">
    <property type="entry name" value="DctQ"/>
    <property type="match status" value="1"/>
</dbReference>
<dbReference type="PANTHER" id="PTHR35011">
    <property type="entry name" value="2,3-DIKETO-L-GULONATE TRAP TRANSPORTER SMALL PERMEASE PROTEIN YIAM"/>
    <property type="match status" value="1"/>
</dbReference>
<evidence type="ECO:0000256" key="1">
    <source>
        <dbReference type="ARBA" id="ARBA00004429"/>
    </source>
</evidence>
<gene>
    <name evidence="11" type="ORF">CKO21_16090</name>
</gene>
<evidence type="ECO:0000256" key="7">
    <source>
        <dbReference type="ARBA" id="ARBA00023136"/>
    </source>
</evidence>
<keyword evidence="4 9" id="KW-0997">Cell inner membrane</keyword>
<evidence type="ECO:0000259" key="10">
    <source>
        <dbReference type="Pfam" id="PF04290"/>
    </source>
</evidence>
<reference evidence="11" key="2">
    <citation type="journal article" date="2020" name="Microorganisms">
        <title>Osmotic Adaptation and Compatible Solute Biosynthesis of Phototrophic Bacteria as Revealed from Genome Analyses.</title>
        <authorList>
            <person name="Imhoff J.F."/>
            <person name="Rahn T."/>
            <person name="Kunzel S."/>
            <person name="Keller A."/>
            <person name="Neulinger S.C."/>
        </authorList>
    </citation>
    <scope>NUCLEOTIDE SEQUENCE</scope>
    <source>
        <strain evidence="11">DSM 9154</strain>
    </source>
</reference>
<feature type="transmembrane region" description="Helical" evidence="9">
    <location>
        <begin position="148"/>
        <end position="171"/>
    </location>
</feature>
<dbReference type="Proteomes" id="UP000778970">
    <property type="component" value="Unassembled WGS sequence"/>
</dbReference>
<comment type="similarity">
    <text evidence="8 9">Belongs to the TRAP transporter small permease family.</text>
</comment>
<keyword evidence="5 9" id="KW-0812">Transmembrane</keyword>
<dbReference type="AlphaFoldDB" id="A0A934QKU9"/>